<keyword evidence="1" id="KW-0812">Transmembrane</keyword>
<comment type="caution">
    <text evidence="2">The sequence shown here is derived from an EMBL/GenBank/DDBJ whole genome shotgun (WGS) entry which is preliminary data.</text>
</comment>
<feature type="transmembrane region" description="Helical" evidence="1">
    <location>
        <begin position="7"/>
        <end position="35"/>
    </location>
</feature>
<keyword evidence="1" id="KW-0472">Membrane</keyword>
<keyword evidence="1" id="KW-1133">Transmembrane helix</keyword>
<gene>
    <name evidence="2" type="ORF">PPACK8108_LOCUS1495</name>
</gene>
<dbReference type="AlphaFoldDB" id="A0AAV0AG21"/>
<proteinExistence type="predicted"/>
<protein>
    <submittedName>
        <fullName evidence="2">Expressed protein</fullName>
    </submittedName>
</protein>
<organism evidence="2 3">
    <name type="scientific">Phakopsora pachyrhizi</name>
    <name type="common">Asian soybean rust disease fungus</name>
    <dbReference type="NCBI Taxonomy" id="170000"/>
    <lineage>
        <taxon>Eukaryota</taxon>
        <taxon>Fungi</taxon>
        <taxon>Dikarya</taxon>
        <taxon>Basidiomycota</taxon>
        <taxon>Pucciniomycotina</taxon>
        <taxon>Pucciniomycetes</taxon>
        <taxon>Pucciniales</taxon>
        <taxon>Phakopsoraceae</taxon>
        <taxon>Phakopsora</taxon>
    </lineage>
</organism>
<dbReference type="EMBL" id="CALTRL010000203">
    <property type="protein sequence ID" value="CAH7667110.1"/>
    <property type="molecule type" value="Genomic_DNA"/>
</dbReference>
<evidence type="ECO:0000256" key="1">
    <source>
        <dbReference type="SAM" id="Phobius"/>
    </source>
</evidence>
<evidence type="ECO:0000313" key="3">
    <source>
        <dbReference type="Proteomes" id="UP001153365"/>
    </source>
</evidence>
<dbReference type="Proteomes" id="UP001153365">
    <property type="component" value="Unassembled WGS sequence"/>
</dbReference>
<evidence type="ECO:0000313" key="2">
    <source>
        <dbReference type="EMBL" id="CAH7667110.1"/>
    </source>
</evidence>
<accession>A0AAV0AG21</accession>
<sequence>MMYAVNLLAIIFVGGAELLSFKYIIHLFIYLYIFFSFETISHFLPSNIPPNLLSINPIIVYPCDIQLRSSNGVVEDLAKEGREEGGAESAPGVV</sequence>
<keyword evidence="3" id="KW-1185">Reference proteome</keyword>
<name>A0AAV0AG21_PHAPC</name>
<reference evidence="2" key="1">
    <citation type="submission" date="2022-06" db="EMBL/GenBank/DDBJ databases">
        <authorList>
            <consortium name="SYNGENTA / RWTH Aachen University"/>
        </authorList>
    </citation>
    <scope>NUCLEOTIDE SEQUENCE</scope>
</reference>